<dbReference type="InterPro" id="IPR014327">
    <property type="entry name" value="RNA_pol_sigma70_bacteroid"/>
</dbReference>
<evidence type="ECO:0000256" key="2">
    <source>
        <dbReference type="ARBA" id="ARBA00023015"/>
    </source>
</evidence>
<proteinExistence type="inferred from homology"/>
<feature type="domain" description="RNA polymerase sigma-70 region 2" evidence="5">
    <location>
        <begin position="31"/>
        <end position="96"/>
    </location>
</feature>
<reference evidence="8" key="1">
    <citation type="journal article" date="2019" name="Int. J. Syst. Evol. Microbiol.">
        <title>The Global Catalogue of Microorganisms (GCM) 10K type strain sequencing project: providing services to taxonomists for standard genome sequencing and annotation.</title>
        <authorList>
            <consortium name="The Broad Institute Genomics Platform"/>
            <consortium name="The Broad Institute Genome Sequencing Center for Infectious Disease"/>
            <person name="Wu L."/>
            <person name="Ma J."/>
        </authorList>
    </citation>
    <scope>NUCLEOTIDE SEQUENCE [LARGE SCALE GENOMIC DNA]</scope>
    <source>
        <strain evidence="8">KCTC 52298</strain>
    </source>
</reference>
<dbReference type="RefSeq" id="WP_210354813.1">
    <property type="nucleotide sequence ID" value="NZ_JAEQMU010000002.1"/>
</dbReference>
<feature type="domain" description="RNA polymerase sigma factor 70 region 4 type 2" evidence="6">
    <location>
        <begin position="128"/>
        <end position="177"/>
    </location>
</feature>
<dbReference type="SUPFAM" id="SSF88946">
    <property type="entry name" value="Sigma2 domain of RNA polymerase sigma factors"/>
    <property type="match status" value="1"/>
</dbReference>
<name>A0ABW5L7Q2_9SPHI</name>
<comment type="caution">
    <text evidence="7">The sequence shown here is derived from an EMBL/GenBank/DDBJ whole genome shotgun (WGS) entry which is preliminary data.</text>
</comment>
<dbReference type="EMBL" id="JBHULD010000025">
    <property type="protein sequence ID" value="MFD2556779.1"/>
    <property type="molecule type" value="Genomic_DNA"/>
</dbReference>
<evidence type="ECO:0000259" key="5">
    <source>
        <dbReference type="Pfam" id="PF04542"/>
    </source>
</evidence>
<dbReference type="SUPFAM" id="SSF88659">
    <property type="entry name" value="Sigma3 and sigma4 domains of RNA polymerase sigma factors"/>
    <property type="match status" value="1"/>
</dbReference>
<dbReference type="InterPro" id="IPR013325">
    <property type="entry name" value="RNA_pol_sigma_r2"/>
</dbReference>
<dbReference type="NCBIfam" id="TIGR02937">
    <property type="entry name" value="sigma70-ECF"/>
    <property type="match status" value="1"/>
</dbReference>
<evidence type="ECO:0000313" key="7">
    <source>
        <dbReference type="EMBL" id="MFD2556779.1"/>
    </source>
</evidence>
<keyword evidence="2" id="KW-0805">Transcription regulation</keyword>
<dbReference type="CDD" id="cd06171">
    <property type="entry name" value="Sigma70_r4"/>
    <property type="match status" value="1"/>
</dbReference>
<evidence type="ECO:0000256" key="4">
    <source>
        <dbReference type="ARBA" id="ARBA00023163"/>
    </source>
</evidence>
<dbReference type="NCBIfam" id="TIGR02985">
    <property type="entry name" value="Sig70_bacteroi1"/>
    <property type="match status" value="1"/>
</dbReference>
<keyword evidence="4" id="KW-0804">Transcription</keyword>
<dbReference type="InterPro" id="IPR013249">
    <property type="entry name" value="RNA_pol_sigma70_r4_t2"/>
</dbReference>
<dbReference type="InterPro" id="IPR007627">
    <property type="entry name" value="RNA_pol_sigma70_r2"/>
</dbReference>
<keyword evidence="3" id="KW-0731">Sigma factor</keyword>
<dbReference type="Proteomes" id="UP001597440">
    <property type="component" value="Unassembled WGS sequence"/>
</dbReference>
<dbReference type="InterPro" id="IPR014284">
    <property type="entry name" value="RNA_pol_sigma-70_dom"/>
</dbReference>
<evidence type="ECO:0000313" key="8">
    <source>
        <dbReference type="Proteomes" id="UP001597440"/>
    </source>
</evidence>
<comment type="similarity">
    <text evidence="1">Belongs to the sigma-70 factor family. ECF subfamily.</text>
</comment>
<dbReference type="PANTHER" id="PTHR43133:SF46">
    <property type="entry name" value="RNA POLYMERASE SIGMA-70 FACTOR ECF SUBFAMILY"/>
    <property type="match status" value="1"/>
</dbReference>
<dbReference type="Gene3D" id="1.10.10.10">
    <property type="entry name" value="Winged helix-like DNA-binding domain superfamily/Winged helix DNA-binding domain"/>
    <property type="match status" value="1"/>
</dbReference>
<dbReference type="InterPro" id="IPR039425">
    <property type="entry name" value="RNA_pol_sigma-70-like"/>
</dbReference>
<sequence length="191" mass="22895">MKQIALSEFDDEELFFLIKTQQSRTAYAEIYHRYWDILWRFALRHQINPDEAQDTLQDVFTALWQNRAKIEIKTKLSSFLYRATLNQILKKVDRQKVIATYIQRLGDKMKEQGLLIEEQIYEKELQSNLEEALREMPKKMRQVFEASRFEELSHEEIAQKLNISKETVKSQIKNALKIVRKHVNSLLFNFL</sequence>
<accession>A0ABW5L7Q2</accession>
<dbReference type="InterPro" id="IPR036388">
    <property type="entry name" value="WH-like_DNA-bd_sf"/>
</dbReference>
<protein>
    <submittedName>
        <fullName evidence="7">RNA polymerase sigma factor</fullName>
    </submittedName>
</protein>
<dbReference type="InterPro" id="IPR013324">
    <property type="entry name" value="RNA_pol_sigma_r3/r4-like"/>
</dbReference>
<gene>
    <name evidence="7" type="ORF">ACFSQW_20490</name>
</gene>
<keyword evidence="8" id="KW-1185">Reference proteome</keyword>
<dbReference type="PANTHER" id="PTHR43133">
    <property type="entry name" value="RNA POLYMERASE ECF-TYPE SIGMA FACTO"/>
    <property type="match status" value="1"/>
</dbReference>
<dbReference type="Gene3D" id="1.10.1740.10">
    <property type="match status" value="1"/>
</dbReference>
<dbReference type="Pfam" id="PF04542">
    <property type="entry name" value="Sigma70_r2"/>
    <property type="match status" value="1"/>
</dbReference>
<organism evidence="7 8">
    <name type="scientific">Sphingobacterium tabacisoli</name>
    <dbReference type="NCBI Taxonomy" id="2044855"/>
    <lineage>
        <taxon>Bacteria</taxon>
        <taxon>Pseudomonadati</taxon>
        <taxon>Bacteroidota</taxon>
        <taxon>Sphingobacteriia</taxon>
        <taxon>Sphingobacteriales</taxon>
        <taxon>Sphingobacteriaceae</taxon>
        <taxon>Sphingobacterium</taxon>
    </lineage>
</organism>
<evidence type="ECO:0000256" key="1">
    <source>
        <dbReference type="ARBA" id="ARBA00010641"/>
    </source>
</evidence>
<dbReference type="Pfam" id="PF08281">
    <property type="entry name" value="Sigma70_r4_2"/>
    <property type="match status" value="1"/>
</dbReference>
<evidence type="ECO:0000256" key="3">
    <source>
        <dbReference type="ARBA" id="ARBA00023082"/>
    </source>
</evidence>
<evidence type="ECO:0000259" key="6">
    <source>
        <dbReference type="Pfam" id="PF08281"/>
    </source>
</evidence>